<dbReference type="EMBL" id="CYKH01000857">
    <property type="protein sequence ID" value="CUG52926.1"/>
    <property type="molecule type" value="Genomic_DNA"/>
</dbReference>
<accession>A0A0S4J1B4</accession>
<name>A0A0S4J1B4_BODSA</name>
<feature type="compositionally biased region" description="Low complexity" evidence="1">
    <location>
        <begin position="63"/>
        <end position="83"/>
    </location>
</feature>
<dbReference type="VEuPathDB" id="TriTrypDB:BSAL_80740"/>
<sequence length="139" mass="14174">MDGESSEDEELLNFGVAAPEKELSALLDSPLMMQDGPVGMLAATAVDIPPMKVAKGTKKGSSAKKSSAADVSSGQLGAAASSSTYVPPSIESIGAVNSSNHHVLDDLPELRNRQQQGSMGIEDAPAAGNIDDPIDGIVV</sequence>
<organism evidence="2 3">
    <name type="scientific">Bodo saltans</name>
    <name type="common">Flagellated protozoan</name>
    <dbReference type="NCBI Taxonomy" id="75058"/>
    <lineage>
        <taxon>Eukaryota</taxon>
        <taxon>Discoba</taxon>
        <taxon>Euglenozoa</taxon>
        <taxon>Kinetoplastea</taxon>
        <taxon>Metakinetoplastina</taxon>
        <taxon>Eubodonida</taxon>
        <taxon>Bodonidae</taxon>
        <taxon>Bodo</taxon>
    </lineage>
</organism>
<reference evidence="3" key="1">
    <citation type="submission" date="2015-09" db="EMBL/GenBank/DDBJ databases">
        <authorList>
            <consortium name="Pathogen Informatics"/>
        </authorList>
    </citation>
    <scope>NUCLEOTIDE SEQUENCE [LARGE SCALE GENOMIC DNA]</scope>
    <source>
        <strain evidence="3">Lake Konstanz</strain>
    </source>
</reference>
<feature type="compositionally biased region" description="Basic and acidic residues" evidence="1">
    <location>
        <begin position="102"/>
        <end position="112"/>
    </location>
</feature>
<gene>
    <name evidence="2" type="ORF">BSAL_80740</name>
</gene>
<dbReference type="AlphaFoldDB" id="A0A0S4J1B4"/>
<feature type="region of interest" description="Disordered" evidence="1">
    <location>
        <begin position="54"/>
        <end position="139"/>
    </location>
</feature>
<keyword evidence="3" id="KW-1185">Reference proteome</keyword>
<dbReference type="Proteomes" id="UP000051952">
    <property type="component" value="Unassembled WGS sequence"/>
</dbReference>
<protein>
    <submittedName>
        <fullName evidence="2">Uncharacterized protein</fullName>
    </submittedName>
</protein>
<evidence type="ECO:0000313" key="3">
    <source>
        <dbReference type="Proteomes" id="UP000051952"/>
    </source>
</evidence>
<evidence type="ECO:0000313" key="2">
    <source>
        <dbReference type="EMBL" id="CUG52926.1"/>
    </source>
</evidence>
<proteinExistence type="predicted"/>
<evidence type="ECO:0000256" key="1">
    <source>
        <dbReference type="SAM" id="MobiDB-lite"/>
    </source>
</evidence>